<gene>
    <name evidence="2" type="ORF">CACET_c15110</name>
</gene>
<evidence type="ECO:0000256" key="1">
    <source>
        <dbReference type="SAM" id="Phobius"/>
    </source>
</evidence>
<dbReference type="STRING" id="84022.CACET_c15110"/>
<dbReference type="PATRIC" id="fig|84022.6.peg.1499"/>
<dbReference type="AlphaFoldDB" id="A0A0G3WAS0"/>
<dbReference type="KEGG" id="cace:CACET_c15110"/>
<organism evidence="2 3">
    <name type="scientific">Clostridium aceticum</name>
    <dbReference type="NCBI Taxonomy" id="84022"/>
    <lineage>
        <taxon>Bacteria</taxon>
        <taxon>Bacillati</taxon>
        <taxon>Bacillota</taxon>
        <taxon>Clostridia</taxon>
        <taxon>Eubacteriales</taxon>
        <taxon>Clostridiaceae</taxon>
        <taxon>Clostridium</taxon>
    </lineage>
</organism>
<keyword evidence="1" id="KW-0472">Membrane</keyword>
<proteinExistence type="predicted"/>
<keyword evidence="3" id="KW-1185">Reference proteome</keyword>
<keyword evidence="1" id="KW-0812">Transmembrane</keyword>
<dbReference type="EMBL" id="CP009687">
    <property type="protein sequence ID" value="AKL94960.1"/>
    <property type="molecule type" value="Genomic_DNA"/>
</dbReference>
<sequence>MIDFMKKYKKYIIIVSIVILIFSSWYFLMSRRMKEAPERADLVLHSIFLENVGM</sequence>
<feature type="transmembrane region" description="Helical" evidence="1">
    <location>
        <begin position="12"/>
        <end position="29"/>
    </location>
</feature>
<protein>
    <submittedName>
        <fullName evidence="2">Uncharacterized protein</fullName>
    </submittedName>
</protein>
<evidence type="ECO:0000313" key="3">
    <source>
        <dbReference type="Proteomes" id="UP000035704"/>
    </source>
</evidence>
<dbReference type="Proteomes" id="UP000035704">
    <property type="component" value="Chromosome"/>
</dbReference>
<evidence type="ECO:0000313" key="2">
    <source>
        <dbReference type="EMBL" id="AKL94960.1"/>
    </source>
</evidence>
<reference evidence="2 3" key="1">
    <citation type="submission" date="2014-10" db="EMBL/GenBank/DDBJ databases">
        <title>Genome sequence of Clostridium aceticum DSM 1496.</title>
        <authorList>
            <person name="Poehlein A."/>
            <person name="Schiel-Bengelsdorf B."/>
            <person name="Gottschalk G."/>
            <person name="Duerre P."/>
            <person name="Daniel R."/>
        </authorList>
    </citation>
    <scope>NUCLEOTIDE SEQUENCE [LARGE SCALE GENOMIC DNA]</scope>
    <source>
        <strain evidence="2 3">DSM 1496</strain>
    </source>
</reference>
<accession>A0A0G3WAS0</accession>
<keyword evidence="1" id="KW-1133">Transmembrane helix</keyword>
<name>A0A0G3WAS0_9CLOT</name>